<sequence length="173" mass="19489">MRASRKSATGLGQSRTRTQTTTMKQKAGTRKSHSETELKYRKNLKDKFEELKAAIPALQLQQNSKSNQATDSIARTVDILSKAKDYIHQLKRERDAAIVENRRLMGHAQAADEEYIHQLERSSDEAIVENRMLMGHVQAGDEVPLLPQFVFNHGQALFSLPGVYPPGSPDFGW</sequence>
<dbReference type="EMBL" id="JANJQO010000182">
    <property type="protein sequence ID" value="KAJ2980660.1"/>
    <property type="molecule type" value="Genomic_DNA"/>
</dbReference>
<name>A0ACC1NMW1_9HYPO</name>
<accession>A0ACC1NMW1</accession>
<dbReference type="Proteomes" id="UP001143910">
    <property type="component" value="Unassembled WGS sequence"/>
</dbReference>
<proteinExistence type="predicted"/>
<organism evidence="1 2">
    <name type="scientific">Zarea fungicola</name>
    <dbReference type="NCBI Taxonomy" id="93591"/>
    <lineage>
        <taxon>Eukaryota</taxon>
        <taxon>Fungi</taxon>
        <taxon>Dikarya</taxon>
        <taxon>Ascomycota</taxon>
        <taxon>Pezizomycotina</taxon>
        <taxon>Sordariomycetes</taxon>
        <taxon>Hypocreomycetidae</taxon>
        <taxon>Hypocreales</taxon>
        <taxon>Cordycipitaceae</taxon>
        <taxon>Zarea</taxon>
    </lineage>
</organism>
<keyword evidence="2" id="KW-1185">Reference proteome</keyword>
<reference evidence="1" key="1">
    <citation type="submission" date="2022-08" db="EMBL/GenBank/DDBJ databases">
        <title>Genome Sequence of Lecanicillium fungicola.</title>
        <authorList>
            <person name="Buettner E."/>
        </authorList>
    </citation>
    <scope>NUCLEOTIDE SEQUENCE</scope>
    <source>
        <strain evidence="1">Babe33</strain>
    </source>
</reference>
<comment type="caution">
    <text evidence="1">The sequence shown here is derived from an EMBL/GenBank/DDBJ whole genome shotgun (WGS) entry which is preliminary data.</text>
</comment>
<evidence type="ECO:0000313" key="2">
    <source>
        <dbReference type="Proteomes" id="UP001143910"/>
    </source>
</evidence>
<gene>
    <name evidence="1" type="ORF">NQ176_g2508</name>
</gene>
<protein>
    <submittedName>
        <fullName evidence="1">Uncharacterized protein</fullName>
    </submittedName>
</protein>
<evidence type="ECO:0000313" key="1">
    <source>
        <dbReference type="EMBL" id="KAJ2980660.1"/>
    </source>
</evidence>